<evidence type="ECO:0000313" key="2">
    <source>
        <dbReference type="EMBL" id="GFY74535.1"/>
    </source>
</evidence>
<dbReference type="EMBL" id="BMAV01020807">
    <property type="protein sequence ID" value="GFY74535.1"/>
    <property type="molecule type" value="Genomic_DNA"/>
</dbReference>
<evidence type="ECO:0000313" key="3">
    <source>
        <dbReference type="Proteomes" id="UP000886998"/>
    </source>
</evidence>
<accession>A0A8X6YPC9</accession>
<comment type="caution">
    <text evidence="2">The sequence shown here is derived from an EMBL/GenBank/DDBJ whole genome shotgun (WGS) entry which is preliminary data.</text>
</comment>
<dbReference type="Proteomes" id="UP000886998">
    <property type="component" value="Unassembled WGS sequence"/>
</dbReference>
<organism evidence="2 3">
    <name type="scientific">Trichonephila inaurata madagascariensis</name>
    <dbReference type="NCBI Taxonomy" id="2747483"/>
    <lineage>
        <taxon>Eukaryota</taxon>
        <taxon>Metazoa</taxon>
        <taxon>Ecdysozoa</taxon>
        <taxon>Arthropoda</taxon>
        <taxon>Chelicerata</taxon>
        <taxon>Arachnida</taxon>
        <taxon>Araneae</taxon>
        <taxon>Araneomorphae</taxon>
        <taxon>Entelegynae</taxon>
        <taxon>Araneoidea</taxon>
        <taxon>Nephilidae</taxon>
        <taxon>Trichonephila</taxon>
        <taxon>Trichonephila inaurata</taxon>
    </lineage>
</organism>
<name>A0A8X6YPC9_9ARAC</name>
<protein>
    <submittedName>
        <fullName evidence="2">Uncharacterized protein</fullName>
    </submittedName>
</protein>
<sequence length="77" mass="8311">MCETVTTPLWVHCDRNHRTKNVNSGHLRQILCVSPKGGVKGVCLHRGGRRMRGGTTPAALRAGVYMPPSSLSAGRKS</sequence>
<feature type="region of interest" description="Disordered" evidence="1">
    <location>
        <begin position="44"/>
        <end position="77"/>
    </location>
</feature>
<evidence type="ECO:0000256" key="1">
    <source>
        <dbReference type="SAM" id="MobiDB-lite"/>
    </source>
</evidence>
<dbReference type="AlphaFoldDB" id="A0A8X6YPC9"/>
<proteinExistence type="predicted"/>
<keyword evidence="3" id="KW-1185">Reference proteome</keyword>
<gene>
    <name evidence="2" type="ORF">TNIN_462431</name>
</gene>
<reference evidence="2" key="1">
    <citation type="submission" date="2020-08" db="EMBL/GenBank/DDBJ databases">
        <title>Multicomponent nature underlies the extraordinary mechanical properties of spider dragline silk.</title>
        <authorList>
            <person name="Kono N."/>
            <person name="Nakamura H."/>
            <person name="Mori M."/>
            <person name="Yoshida Y."/>
            <person name="Ohtoshi R."/>
            <person name="Malay A.D."/>
            <person name="Moran D.A.P."/>
            <person name="Tomita M."/>
            <person name="Numata K."/>
            <person name="Arakawa K."/>
        </authorList>
    </citation>
    <scope>NUCLEOTIDE SEQUENCE</scope>
</reference>